<organism evidence="10">
    <name type="scientific">Scylla olivacea</name>
    <name type="common">Orange mud crab</name>
    <name type="synonym">Cancer olivacea</name>
    <dbReference type="NCBI Taxonomy" id="85551"/>
    <lineage>
        <taxon>Eukaryota</taxon>
        <taxon>Metazoa</taxon>
        <taxon>Ecdysozoa</taxon>
        <taxon>Arthropoda</taxon>
        <taxon>Crustacea</taxon>
        <taxon>Multicrustacea</taxon>
        <taxon>Malacostraca</taxon>
        <taxon>Eumalacostraca</taxon>
        <taxon>Eucarida</taxon>
        <taxon>Decapoda</taxon>
        <taxon>Pleocyemata</taxon>
        <taxon>Brachyura</taxon>
        <taxon>Eubrachyura</taxon>
        <taxon>Portunoidea</taxon>
        <taxon>Portunidae</taxon>
        <taxon>Portuninae</taxon>
        <taxon>Scylla</taxon>
    </lineage>
</organism>
<feature type="compositionally biased region" description="Polar residues" evidence="8">
    <location>
        <begin position="34"/>
        <end position="47"/>
    </location>
</feature>
<evidence type="ECO:0000313" key="10">
    <source>
        <dbReference type="EMBL" id="JAI63260.1"/>
    </source>
</evidence>
<sequence>MDSSDDDDFFNYTPLCSLQAPTRDLKADLKPSKLSLSFRSSQTTNNKSEIKRTPSEIESASSETKVTPLKTKKSPSKSSKTRKRKGTPIKSRADHPEENCSAVKLAQWNFLFGSQSIKIEKPTPQKRRNDLEGESSRDSLASGSQYKKRNGSGECVPHSANEGQHEQRCLHCKFPFNTDSENSAHSILCNATDLSSLPRCYAGSQCQEEKEEHFLIFNHSEESLDTKLLCNDVNSNTVRDSLVKTNLHHSVTIDSRHDGAAGPLSSWVPSGVAASVDKFPDVVLLSSNEGSSPSYKADSVSLFDLEKNEDHEPPLDKKCVTNENQDHKAPLDKEHVTSEKTSDSRNLWDSVLTPDVDLFEDDQETVCFGERSPWRSPSFAEEERQENQKSPLDCMHGNSFGSETVDLKISETAANALEDPEGDELIASLSEEAINQFAMPALEKILKWRKNCKEAHTSLPTNENNQTTRLKKTPQNTVVQPLCIHLHYHEASPAPSHTRESGQTSILNYFSPTKSKEENCPCSERKTVSKEESIALWQKLMSHTQKKSLKPLPSVSQSSSSENSSHLLSKTQERNNSTRQRWGRGGTAQPKTCPFYKFIPDTSFVVDAFSYGSVDGVTAYFLSHFHYDHYCGLQRNFTHPIYCSEITARLVNKRLGVPLQYLNPLTMWKPQVVHGVEVTLLDANHCPGAVMFLFKVKPGVRHLHVGDFRAHPSMERYPALQCPIHSLFLDTTYCSPEHVFPTQEKMIEKCVSLAQDHHMRNAKTLFVVGSYTIGKEKVFKAIASNLNCSLWVRDYKKQVLNCINDKEILARLTQSRTSALVHVLPMSEVKGPKLKDYLNQLRNTFTEIVGICPTGWEFTSSSVVDDISSEHPYPDVHIYGIPYSEHSSFSELRRFVQFIKPKKIIPTVNNGNQASRKKMERHFQEWQTKRLLFS</sequence>
<reference evidence="10" key="1">
    <citation type="submission" date="2015-09" db="EMBL/GenBank/DDBJ databases">
        <title>Scylla olivacea transcriptome.</title>
        <authorList>
            <person name="Ikhwanuddin M."/>
        </authorList>
    </citation>
    <scope>NUCLEOTIDE SEQUENCE</scope>
</reference>
<dbReference type="GO" id="GO:0036297">
    <property type="term" value="P:interstrand cross-link repair"/>
    <property type="evidence" value="ECO:0007669"/>
    <property type="project" value="TreeGrafter"/>
</dbReference>
<dbReference type="Gene3D" id="3.40.50.12650">
    <property type="match status" value="1"/>
</dbReference>
<feature type="compositionally biased region" description="Basic and acidic residues" evidence="8">
    <location>
        <begin position="119"/>
        <end position="137"/>
    </location>
</feature>
<feature type="region of interest" description="Disordered" evidence="8">
    <location>
        <begin position="308"/>
        <end position="345"/>
    </location>
</feature>
<dbReference type="Pfam" id="PF07522">
    <property type="entry name" value="DRMBL"/>
    <property type="match status" value="1"/>
</dbReference>
<accession>A0A0P4W886</accession>
<protein>
    <recommendedName>
        <fullName evidence="6">DNA cross-link repair 1A protein</fullName>
    </recommendedName>
    <alternativeName>
        <fullName evidence="7">SNM1 homolog A</fullName>
    </alternativeName>
</protein>
<dbReference type="InterPro" id="IPR011084">
    <property type="entry name" value="DRMBL"/>
</dbReference>
<feature type="region of interest" description="Disordered" evidence="8">
    <location>
        <begin position="545"/>
        <end position="587"/>
    </location>
</feature>
<feature type="compositionally biased region" description="Basic and acidic residues" evidence="8">
    <location>
        <begin position="308"/>
        <end position="343"/>
    </location>
</feature>
<evidence type="ECO:0000256" key="2">
    <source>
        <dbReference type="ARBA" id="ARBA00010304"/>
    </source>
</evidence>
<dbReference type="InterPro" id="IPR036866">
    <property type="entry name" value="RibonucZ/Hydroxyglut_hydro"/>
</dbReference>
<dbReference type="GO" id="GO:0035312">
    <property type="term" value="F:5'-3' DNA exonuclease activity"/>
    <property type="evidence" value="ECO:0007669"/>
    <property type="project" value="TreeGrafter"/>
</dbReference>
<feature type="region of interest" description="Disordered" evidence="8">
    <location>
        <begin position="32"/>
        <end position="98"/>
    </location>
</feature>
<evidence type="ECO:0000259" key="9">
    <source>
        <dbReference type="SMART" id="SM00849"/>
    </source>
</evidence>
<dbReference type="GO" id="GO:0003684">
    <property type="term" value="F:damaged DNA binding"/>
    <property type="evidence" value="ECO:0007669"/>
    <property type="project" value="TreeGrafter"/>
</dbReference>
<evidence type="ECO:0000256" key="3">
    <source>
        <dbReference type="ARBA" id="ARBA00022763"/>
    </source>
</evidence>
<dbReference type="InterPro" id="IPR001279">
    <property type="entry name" value="Metallo-B-lactamas"/>
</dbReference>
<comment type="similarity">
    <text evidence="2">Belongs to the DNA repair metallo-beta-lactamase (DRMBL) family.</text>
</comment>
<dbReference type="FunFam" id="3.40.50.12650:FF:000001">
    <property type="entry name" value="DNA cross-link repair 1A"/>
    <property type="match status" value="1"/>
</dbReference>
<dbReference type="EMBL" id="GDRN01074341">
    <property type="protein sequence ID" value="JAI63260.1"/>
    <property type="molecule type" value="Transcribed_RNA"/>
</dbReference>
<keyword evidence="3" id="KW-0227">DNA damage</keyword>
<evidence type="ECO:0000256" key="7">
    <source>
        <dbReference type="ARBA" id="ARBA00078423"/>
    </source>
</evidence>
<dbReference type="Pfam" id="PF12706">
    <property type="entry name" value="Lactamase_B_2"/>
    <property type="match status" value="1"/>
</dbReference>
<dbReference type="GO" id="GO:0031123">
    <property type="term" value="P:RNA 3'-end processing"/>
    <property type="evidence" value="ECO:0007669"/>
    <property type="project" value="UniProtKB-ARBA"/>
</dbReference>
<dbReference type="PANTHER" id="PTHR23240">
    <property type="entry name" value="DNA CROSS-LINK REPAIR PROTEIN PSO2/SNM1-RELATED"/>
    <property type="match status" value="1"/>
</dbReference>
<dbReference type="GO" id="GO:0005634">
    <property type="term" value="C:nucleus"/>
    <property type="evidence" value="ECO:0007669"/>
    <property type="project" value="UniProtKB-SubCell"/>
</dbReference>
<evidence type="ECO:0000256" key="8">
    <source>
        <dbReference type="SAM" id="MobiDB-lite"/>
    </source>
</evidence>
<dbReference type="GO" id="GO:0006303">
    <property type="term" value="P:double-strand break repair via nonhomologous end joining"/>
    <property type="evidence" value="ECO:0007669"/>
    <property type="project" value="TreeGrafter"/>
</dbReference>
<feature type="compositionally biased region" description="Basic residues" evidence="8">
    <location>
        <begin position="70"/>
        <end position="87"/>
    </location>
</feature>
<dbReference type="AlphaFoldDB" id="A0A0P4W886"/>
<dbReference type="FunFam" id="3.60.15.10:FF:000010">
    <property type="entry name" value="DNA cross-link repair 1A"/>
    <property type="match status" value="1"/>
</dbReference>
<dbReference type="SUPFAM" id="SSF56281">
    <property type="entry name" value="Metallo-hydrolase/oxidoreductase"/>
    <property type="match status" value="1"/>
</dbReference>
<keyword evidence="4" id="KW-0234">DNA repair</keyword>
<feature type="domain" description="Metallo-beta-lactamase" evidence="9">
    <location>
        <begin position="592"/>
        <end position="738"/>
    </location>
</feature>
<proteinExistence type="inferred from homology"/>
<dbReference type="Gene3D" id="3.60.15.10">
    <property type="entry name" value="Ribonuclease Z/Hydroxyacylglutathione hydrolase-like"/>
    <property type="match status" value="1"/>
</dbReference>
<evidence type="ECO:0000256" key="5">
    <source>
        <dbReference type="ARBA" id="ARBA00023242"/>
    </source>
</evidence>
<dbReference type="EMBL" id="GDRN01074340">
    <property type="protein sequence ID" value="JAI63261.1"/>
    <property type="molecule type" value="Transcribed_RNA"/>
</dbReference>
<evidence type="ECO:0000256" key="4">
    <source>
        <dbReference type="ARBA" id="ARBA00023204"/>
    </source>
</evidence>
<comment type="subcellular location">
    <subcellularLocation>
        <location evidence="1">Nucleus</location>
    </subcellularLocation>
</comment>
<evidence type="ECO:0000256" key="1">
    <source>
        <dbReference type="ARBA" id="ARBA00004123"/>
    </source>
</evidence>
<name>A0A0P4W886_SCYOL</name>
<dbReference type="SMART" id="SM00849">
    <property type="entry name" value="Lactamase_B"/>
    <property type="match status" value="1"/>
</dbReference>
<feature type="compositionally biased region" description="Low complexity" evidence="8">
    <location>
        <begin position="550"/>
        <end position="570"/>
    </location>
</feature>
<dbReference type="PANTHER" id="PTHR23240:SF6">
    <property type="entry name" value="DNA CROSS-LINK REPAIR 1A PROTEIN"/>
    <property type="match status" value="1"/>
</dbReference>
<feature type="region of interest" description="Disordered" evidence="8">
    <location>
        <begin position="370"/>
        <end position="397"/>
    </location>
</feature>
<evidence type="ECO:0000256" key="6">
    <source>
        <dbReference type="ARBA" id="ARBA00069609"/>
    </source>
</evidence>
<feature type="region of interest" description="Disordered" evidence="8">
    <location>
        <begin position="119"/>
        <end position="160"/>
    </location>
</feature>
<keyword evidence="5" id="KW-0539">Nucleus</keyword>
<dbReference type="CDD" id="cd16273">
    <property type="entry name" value="SNM1A-1C-like_MBL-fold"/>
    <property type="match status" value="1"/>
</dbReference>